<evidence type="ECO:0000313" key="1">
    <source>
        <dbReference type="EMBL" id="GED25147.1"/>
    </source>
</evidence>
<evidence type="ECO:0000313" key="3">
    <source>
        <dbReference type="Proteomes" id="UP000276178"/>
    </source>
</evidence>
<sequence length="199" mass="22172">MLPTYVIWKPSTGAGYEHLAISESEEQLTVDSFVIGESEPDKLARIQYEIVLDRSWATRKVSIRHWGGQKALCLLSDGNGQWTDEAGQPIAELAGCVDIDLSCTPFTNTLPIRRLAFTPNVPQEIDVAYFSAYELTWRRVRQQYTLLASDADTAVFEYRAGAFVQNITVDANGLVLLYPELFVRERPLAASGIEVEAGK</sequence>
<dbReference type="AlphaFoldDB" id="A0A3M8ALP1"/>
<dbReference type="InterPro" id="IPR009467">
    <property type="entry name" value="Glycolipid-bd_prot_put"/>
</dbReference>
<reference evidence="2 3" key="1">
    <citation type="submission" date="2018-10" db="EMBL/GenBank/DDBJ databases">
        <title>Phylogenomics of Brevibacillus.</title>
        <authorList>
            <person name="Dunlap C."/>
        </authorList>
    </citation>
    <scope>NUCLEOTIDE SEQUENCE [LARGE SCALE GENOMIC DNA]</scope>
    <source>
        <strain evidence="2 3">NRRL NRS 1219</strain>
    </source>
</reference>
<evidence type="ECO:0008006" key="5">
    <source>
        <dbReference type="Google" id="ProtNLM"/>
    </source>
</evidence>
<comment type="caution">
    <text evidence="2">The sequence shown here is derived from an EMBL/GenBank/DDBJ whole genome shotgun (WGS) entry which is preliminary data.</text>
</comment>
<gene>
    <name evidence="1" type="ORF">BAG01nite_12490</name>
    <name evidence="2" type="ORF">EB820_19110</name>
</gene>
<dbReference type="EMBL" id="BJOD01000011">
    <property type="protein sequence ID" value="GED25147.1"/>
    <property type="molecule type" value="Genomic_DNA"/>
</dbReference>
<evidence type="ECO:0000313" key="2">
    <source>
        <dbReference type="EMBL" id="RNB52131.1"/>
    </source>
</evidence>
<dbReference type="EMBL" id="RHHN01000057">
    <property type="protein sequence ID" value="RNB52131.1"/>
    <property type="molecule type" value="Genomic_DNA"/>
</dbReference>
<reference evidence="1 4" key="2">
    <citation type="submission" date="2019-06" db="EMBL/GenBank/DDBJ databases">
        <title>Whole genome shotgun sequence of Brevibacillus agri NBRC 15538.</title>
        <authorList>
            <person name="Hosoyama A."/>
            <person name="Uohara A."/>
            <person name="Ohji S."/>
            <person name="Ichikawa N."/>
        </authorList>
    </citation>
    <scope>NUCLEOTIDE SEQUENCE [LARGE SCALE GENOMIC DNA]</scope>
    <source>
        <strain evidence="1 4">NBRC 15538</strain>
    </source>
</reference>
<keyword evidence="4" id="KW-1185">Reference proteome</keyword>
<accession>A0A3M8ALP1</accession>
<dbReference type="Pfam" id="PF06475">
    <property type="entry name" value="Glycolipid_bind"/>
    <property type="match status" value="1"/>
</dbReference>
<organism evidence="2 3">
    <name type="scientific">Brevibacillus agri</name>
    <dbReference type="NCBI Taxonomy" id="51101"/>
    <lineage>
        <taxon>Bacteria</taxon>
        <taxon>Bacillati</taxon>
        <taxon>Bacillota</taxon>
        <taxon>Bacilli</taxon>
        <taxon>Bacillales</taxon>
        <taxon>Paenibacillaceae</taxon>
        <taxon>Brevibacillus</taxon>
    </lineage>
</organism>
<dbReference type="RefSeq" id="WP_005829137.1">
    <property type="nucleotide sequence ID" value="NZ_BJOD01000011.1"/>
</dbReference>
<protein>
    <recommendedName>
        <fullName evidence="5">Glycolipid-binding domain-containing protein</fullName>
    </recommendedName>
</protein>
<dbReference type="SUPFAM" id="SSF159275">
    <property type="entry name" value="PA1994-like"/>
    <property type="match status" value="1"/>
</dbReference>
<dbReference type="Proteomes" id="UP000317180">
    <property type="component" value="Unassembled WGS sequence"/>
</dbReference>
<evidence type="ECO:0000313" key="4">
    <source>
        <dbReference type="Proteomes" id="UP000317180"/>
    </source>
</evidence>
<dbReference type="Proteomes" id="UP000276178">
    <property type="component" value="Unassembled WGS sequence"/>
</dbReference>
<name>A0A3M8ALP1_9BACL</name>
<dbReference type="OrthoDB" id="9814791at2"/>
<dbReference type="GeneID" id="82810852"/>
<proteinExistence type="predicted"/>